<gene>
    <name evidence="1" type="ORF">EJF14_20720</name>
</gene>
<dbReference type="EMBL" id="CP038485">
    <property type="protein sequence ID" value="QFZ26802.1"/>
    <property type="molecule type" value="Genomic_DNA"/>
</dbReference>
<evidence type="ECO:0000313" key="1">
    <source>
        <dbReference type="EMBL" id="QFZ26802.1"/>
    </source>
</evidence>
<proteinExistence type="predicted"/>
<evidence type="ECO:0000313" key="2">
    <source>
        <dbReference type="Proteomes" id="UP000326582"/>
    </source>
</evidence>
<name>A0ACD0WH68_CLALS</name>
<reference evidence="2" key="1">
    <citation type="journal article" date="2019" name="MBio">
        <title>Comparative genomics for the elucidation of multidrug resistance (MDR) in Candida lusitaniae.</title>
        <authorList>
            <person name="Kannan A."/>
            <person name="Asner S.A."/>
            <person name="Trachsel E."/>
            <person name="Kelly S."/>
            <person name="Parker J."/>
            <person name="Sanglard D."/>
        </authorList>
    </citation>
    <scope>NUCLEOTIDE SEQUENCE [LARGE SCALE GENOMIC DNA]</scope>
    <source>
        <strain evidence="2">P1</strain>
    </source>
</reference>
<sequence>MGQNASATKTQATYKQTLPKSRIKELFQTRALQTLSARELASIASKLNIASFNDSHVVTLTDLAYLLQLSNDKEKDVSSIHEDFACVVRILYDSLTILGNLPFLGDSLEADNNSQLTLKSLIVASAVHTGRINSFWNDAEYLKLLFISLSFPPTKQSSEKAAEKWEQVNENSAELTFRTVPDEKDSSAQIALKIKWADFEHLTTYDDLDVECLRVPADNMVKLITLLLLVRSVRLQSHDKMQFLLQERIEKCWNKFEGAALSLVRFMNVDVNASNMNSKCITYEQFNSGVVNGFLNLFTDVFRRLFENGFLGSIVADPKAPQPLNENIEATATEKESKAAADKKQERIKKAYNFEETRLVNDASLALIATALQASGINEEISRETVVELYNGAHAGFSIRSLESKIFKWQAPTIFLISGKRLRSKTIAQNKRYQQFEDMFPRFFRSTENPRKAWQTDSDKITYAVYVEEPWRNSNKSNFGNELTTIVNLSPRYDIYTSKHDPVIKGMSVYFNNLGMGIGFGNDQPINKNNVRRIIPGKVSLTVEANLEFAVFRHIFNSSANTSAFFNFSRQEAARNEDYEDRFMITDLEVWGIGSTKELEEQKKQWEWEEKQAQARQSVNVGTLSEDRALLEMAGLIGNHGSGGSV</sequence>
<protein>
    <submittedName>
        <fullName evidence="1">Restriction of telomere capping protein</fullName>
    </submittedName>
</protein>
<organism evidence="1 2">
    <name type="scientific">Clavispora lusitaniae</name>
    <name type="common">Candida lusitaniae</name>
    <dbReference type="NCBI Taxonomy" id="36911"/>
    <lineage>
        <taxon>Eukaryota</taxon>
        <taxon>Fungi</taxon>
        <taxon>Dikarya</taxon>
        <taxon>Ascomycota</taxon>
        <taxon>Saccharomycotina</taxon>
        <taxon>Pichiomycetes</taxon>
        <taxon>Metschnikowiaceae</taxon>
        <taxon>Clavispora</taxon>
    </lineage>
</organism>
<keyword evidence="2" id="KW-1185">Reference proteome</keyword>
<dbReference type="Proteomes" id="UP000326582">
    <property type="component" value="Chromosome 2"/>
</dbReference>
<accession>A0ACD0WH68</accession>